<gene>
    <name evidence="1" type="ORF">SDC9_175270</name>
</gene>
<organism evidence="1">
    <name type="scientific">bioreactor metagenome</name>
    <dbReference type="NCBI Taxonomy" id="1076179"/>
    <lineage>
        <taxon>unclassified sequences</taxon>
        <taxon>metagenomes</taxon>
        <taxon>ecological metagenomes</taxon>
    </lineage>
</organism>
<accession>A0A645GNT0</accession>
<proteinExistence type="predicted"/>
<evidence type="ECO:0000313" key="1">
    <source>
        <dbReference type="EMBL" id="MPN27836.1"/>
    </source>
</evidence>
<dbReference type="AlphaFoldDB" id="A0A645GNT0"/>
<dbReference type="EMBL" id="VSSQ01077862">
    <property type="protein sequence ID" value="MPN27836.1"/>
    <property type="molecule type" value="Genomic_DNA"/>
</dbReference>
<comment type="caution">
    <text evidence="1">The sequence shown here is derived from an EMBL/GenBank/DDBJ whole genome shotgun (WGS) entry which is preliminary data.</text>
</comment>
<sequence length="90" mass="9627">MALAIIIITAPVPLTVSINIIGKCFTSNFLYTKNPTIKENNTAIPPASVGVNRPNLIPRIIAKGINNAHIDFTNSTKISPKDALFSLLGL</sequence>
<reference evidence="1" key="1">
    <citation type="submission" date="2019-08" db="EMBL/GenBank/DDBJ databases">
        <authorList>
            <person name="Kucharzyk K."/>
            <person name="Murdoch R.W."/>
            <person name="Higgins S."/>
            <person name="Loffler F."/>
        </authorList>
    </citation>
    <scope>NUCLEOTIDE SEQUENCE</scope>
</reference>
<protein>
    <submittedName>
        <fullName evidence="1">Uncharacterized protein</fullName>
    </submittedName>
</protein>
<name>A0A645GNT0_9ZZZZ</name>